<dbReference type="GeneID" id="19209033"/>
<evidence type="ECO:0000313" key="2">
    <source>
        <dbReference type="EMBL" id="EIW82014.1"/>
    </source>
</evidence>
<evidence type="ECO:0000256" key="1">
    <source>
        <dbReference type="SAM" id="MobiDB-lite"/>
    </source>
</evidence>
<protein>
    <submittedName>
        <fullName evidence="2">Uncharacterized protein</fullName>
    </submittedName>
</protein>
<dbReference type="PANTHER" id="PTHR46579:SF1">
    <property type="entry name" value="F5_8 TYPE C DOMAIN-CONTAINING PROTEIN"/>
    <property type="match status" value="1"/>
</dbReference>
<feature type="region of interest" description="Disordered" evidence="1">
    <location>
        <begin position="1035"/>
        <end position="1128"/>
    </location>
</feature>
<reference evidence="3" key="1">
    <citation type="journal article" date="2012" name="Science">
        <title>The Paleozoic origin of enzymatic lignin decomposition reconstructed from 31 fungal genomes.</title>
        <authorList>
            <person name="Floudas D."/>
            <person name="Binder M."/>
            <person name="Riley R."/>
            <person name="Barry K."/>
            <person name="Blanchette R.A."/>
            <person name="Henrissat B."/>
            <person name="Martinez A.T."/>
            <person name="Otillar R."/>
            <person name="Spatafora J.W."/>
            <person name="Yadav J.S."/>
            <person name="Aerts A."/>
            <person name="Benoit I."/>
            <person name="Boyd A."/>
            <person name="Carlson A."/>
            <person name="Copeland A."/>
            <person name="Coutinho P.M."/>
            <person name="de Vries R.P."/>
            <person name="Ferreira P."/>
            <person name="Findley K."/>
            <person name="Foster B."/>
            <person name="Gaskell J."/>
            <person name="Glotzer D."/>
            <person name="Gorecki P."/>
            <person name="Heitman J."/>
            <person name="Hesse C."/>
            <person name="Hori C."/>
            <person name="Igarashi K."/>
            <person name="Jurgens J.A."/>
            <person name="Kallen N."/>
            <person name="Kersten P."/>
            <person name="Kohler A."/>
            <person name="Kuees U."/>
            <person name="Kumar T.K.A."/>
            <person name="Kuo A."/>
            <person name="LaButti K."/>
            <person name="Larrondo L.F."/>
            <person name="Lindquist E."/>
            <person name="Ling A."/>
            <person name="Lombard V."/>
            <person name="Lucas S."/>
            <person name="Lundell T."/>
            <person name="Martin R."/>
            <person name="McLaughlin D.J."/>
            <person name="Morgenstern I."/>
            <person name="Morin E."/>
            <person name="Murat C."/>
            <person name="Nagy L.G."/>
            <person name="Nolan M."/>
            <person name="Ohm R.A."/>
            <person name="Patyshakuliyeva A."/>
            <person name="Rokas A."/>
            <person name="Ruiz-Duenas F.J."/>
            <person name="Sabat G."/>
            <person name="Salamov A."/>
            <person name="Samejima M."/>
            <person name="Schmutz J."/>
            <person name="Slot J.C."/>
            <person name="St John F."/>
            <person name="Stenlid J."/>
            <person name="Sun H."/>
            <person name="Sun S."/>
            <person name="Syed K."/>
            <person name="Tsang A."/>
            <person name="Wiebenga A."/>
            <person name="Young D."/>
            <person name="Pisabarro A."/>
            <person name="Eastwood D.C."/>
            <person name="Martin F."/>
            <person name="Cullen D."/>
            <person name="Grigoriev I.V."/>
            <person name="Hibbett D.S."/>
        </authorList>
    </citation>
    <scope>NUCLEOTIDE SEQUENCE [LARGE SCALE GENOMIC DNA]</scope>
    <source>
        <strain evidence="3">RWD-64-598 SS2</strain>
    </source>
</reference>
<gene>
    <name evidence="2" type="ORF">CONPUDRAFT_72351</name>
</gene>
<feature type="region of interest" description="Disordered" evidence="1">
    <location>
        <begin position="489"/>
        <end position="512"/>
    </location>
</feature>
<sequence>MSNTPINPVILSQRTMNHINDRWETIAVMAYRPGKIVVEVNPFSLNVNIDVLKTNASEDPCAGKPPMCIDPFALLGETIAQFTINSQALFQGVCTFQAHQAGLYVVEFDLDLDKPILSVNETKDGLQYLPCGTGWTDSESEQETKNQKRAKAPSKKVPLKKPHKAKFATSHASSSGGSSSSASTSTGTRTSARLSGKAKASACWHARRQLIARPSILKHLPCVTINGHQDRSTVFKDITNRAGLVLIDVIQSSNEITMMLRASEVMEPLRCGEDPFIANWSLEGSETISKYTFDRCIDRRCVLGFEAFRAGVIVLEINVLSCLVDLIISQLGVIISQFIKAFNEERVQAIFSYRSSSQMLQVRTALDVHIAMPTCNCETNRCSGKLISAAEVSAHEKADLQRSTAKAQALHQARDRLLPPQPPLHAHPEQVHPTYYPINYSQDKLYTPIVSHHPFSTSDDHQLYEDPTLYEAYTDYYYEQGAAIPYHLEGDEDKDEGKDEGEGAEEEQEQGQWVSLHAEDLGPDPFKVEDSFCLEDNHHSLYSISPLNLAFSMLVAWLHLSYHLPVSACNIILSVTILVLVRLGVSHTDLPFKTLQSTNILLGIDRPICLLAVCPCCQDVYPSASSEHVQEICVECNTPLFLSSHMARGNKRLRVPVFKYPSLPLSTQIRTLLKLPGIEGLLDAWRVKEQAQGTYMDTCDGEVTKCLKDPAGKPFFLNAFNKRNGSHGELRIGVNLSLDWLSYIRSNTAPSHTSGPVSFSVCNLPPEYRYCTANVIPASAMEIWPCGANGIMPQSFFMFVMYRPLGRHVHVILVAVVGNKAAAHKVGGYGSHSHTNFDTLCWISISNKAMPDAFREGVFPTRTDQEQQELGELYRNLPNQAKRAKFAHNHATRFSQLSRLPYFDLVKQIVIDPMHNLFLGVVKTHFYNIWVQHKILCKQHELADMHHMIADFIVPTSCGKLPVEFGEPAGGSLTADQWMLLCTIYRPVLIPQVWDLNIPQGDADKALVTRCVTMIACQEADKQAITARKASQKAAMKQAKELGPEAHEAEKLRQEEENLTESQRKETEKLEKKAKKAKEKAEVRARKKQQNRKRKAPGGDPEPEPSVSVGIDEGDDENDKDKDNSVFSLHPQDPIHFLQLSQALQILLRRQLTDLDITWATNLICLYTSELLTLYGTATIKPNHHYATHIGECVQNFGPLHNFWTFLFERLNWVLKSYNVNNCNKGKLEMTFFREFHRTCEVSQVVCAAATMPPNSVPAQAARMMLKVTQEERGTVASLGALSKDLDEAHEDAGVNYQLSAQCEQHLMSSDTYRLIAAYVNSHHPELPVHCHGSITSSPNSLPLTDVAVFHQYAILRSK</sequence>
<feature type="compositionally biased region" description="Basic residues" evidence="1">
    <location>
        <begin position="147"/>
        <end position="166"/>
    </location>
</feature>
<feature type="compositionally biased region" description="Low complexity" evidence="1">
    <location>
        <begin position="168"/>
        <end position="191"/>
    </location>
</feature>
<accession>A0A5M3MTD3</accession>
<proteinExistence type="predicted"/>
<feature type="region of interest" description="Disordered" evidence="1">
    <location>
        <begin position="136"/>
        <end position="191"/>
    </location>
</feature>
<comment type="caution">
    <text evidence="2">The sequence shown here is derived from an EMBL/GenBank/DDBJ whole genome shotgun (WGS) entry which is preliminary data.</text>
</comment>
<name>A0A5M3MTD3_CONPW</name>
<dbReference type="EMBL" id="JH711577">
    <property type="protein sequence ID" value="EIW82014.1"/>
    <property type="molecule type" value="Genomic_DNA"/>
</dbReference>
<feature type="compositionally biased region" description="Basic and acidic residues" evidence="1">
    <location>
        <begin position="1038"/>
        <end position="1071"/>
    </location>
</feature>
<dbReference type="PANTHER" id="PTHR46579">
    <property type="entry name" value="F5/8 TYPE C DOMAIN-CONTAINING PROTEIN-RELATED"/>
    <property type="match status" value="1"/>
</dbReference>
<evidence type="ECO:0000313" key="3">
    <source>
        <dbReference type="Proteomes" id="UP000053558"/>
    </source>
</evidence>
<dbReference type="KEGG" id="cput:CONPUDRAFT_72351"/>
<organism evidence="2 3">
    <name type="scientific">Coniophora puteana (strain RWD-64-598)</name>
    <name type="common">Brown rot fungus</name>
    <dbReference type="NCBI Taxonomy" id="741705"/>
    <lineage>
        <taxon>Eukaryota</taxon>
        <taxon>Fungi</taxon>
        <taxon>Dikarya</taxon>
        <taxon>Basidiomycota</taxon>
        <taxon>Agaricomycotina</taxon>
        <taxon>Agaricomycetes</taxon>
        <taxon>Agaricomycetidae</taxon>
        <taxon>Boletales</taxon>
        <taxon>Coniophorineae</taxon>
        <taxon>Coniophoraceae</taxon>
        <taxon>Coniophora</taxon>
    </lineage>
</organism>
<feature type="compositionally biased region" description="Basic residues" evidence="1">
    <location>
        <begin position="1085"/>
        <end position="1096"/>
    </location>
</feature>
<dbReference type="OrthoDB" id="3239894at2759"/>
<dbReference type="Proteomes" id="UP000053558">
    <property type="component" value="Unassembled WGS sequence"/>
</dbReference>
<keyword evidence="3" id="KW-1185">Reference proteome</keyword>
<dbReference type="RefSeq" id="XP_007767496.1">
    <property type="nucleotide sequence ID" value="XM_007769306.1"/>
</dbReference>